<reference evidence="2" key="4">
    <citation type="submission" date="2003-10" db="EMBL/GenBank/DDBJ databases">
        <title>The complete genome sequence of the alkaliphilic Bacillus clausii KSM-K16.</title>
        <authorList>
            <person name="Takaki Y."/>
            <person name="Kageyama Y."/>
            <person name="Shimamura S."/>
            <person name="Suzuki H."/>
            <person name="Nishi S."/>
            <person name="Hatada Y."/>
            <person name="Kawai S."/>
            <person name="Ito S."/>
            <person name="Horikoshi K."/>
        </authorList>
    </citation>
    <scope>NUCLEOTIDE SEQUENCE [LARGE SCALE GENOMIC DNA]</scope>
    <source>
        <strain evidence="2">KSM-K16</strain>
    </source>
</reference>
<evidence type="ECO:0000313" key="1">
    <source>
        <dbReference type="EMBL" id="BAD65377.1"/>
    </source>
</evidence>
<organism evidence="1 2">
    <name type="scientific">Shouchella clausii (strain KSM-K16)</name>
    <name type="common">Alkalihalobacillus clausii</name>
    <dbReference type="NCBI Taxonomy" id="66692"/>
    <lineage>
        <taxon>Bacteria</taxon>
        <taxon>Bacillati</taxon>
        <taxon>Bacillota</taxon>
        <taxon>Bacilli</taxon>
        <taxon>Bacillales</taxon>
        <taxon>Bacillaceae</taxon>
        <taxon>Shouchella</taxon>
    </lineage>
</organism>
<dbReference type="AlphaFoldDB" id="Q5WE33"/>
<reference evidence="1 2" key="5">
    <citation type="journal article" date="2007" name="Extremophiles">
        <title>Intragenomic diversity of the V1 regions of 16S rRNA genes in high-alkaline protease-producing Bacillus clausii spp.</title>
        <authorList>
            <person name="Kageyama Y."/>
            <person name="Takaki Y."/>
            <person name="Shimamura S."/>
            <person name="Nishi S."/>
            <person name="Nogi Y."/>
            <person name="Uchimura K."/>
            <person name="Kobayashi T."/>
            <person name="Hitomi J."/>
            <person name="Ozaki K."/>
            <person name="Kawai S."/>
            <person name="Ito S."/>
            <person name="Horikoshi K."/>
        </authorList>
    </citation>
    <scope>NUCLEOTIDE SEQUENCE [LARGE SCALE GENOMIC DNA]</scope>
    <source>
        <strain evidence="1 2">KSM-K16</strain>
    </source>
</reference>
<reference evidence="1 2" key="3">
    <citation type="journal article" date="1997" name="Protein Eng.">
        <title>High-resolution crystal structure of M-protease: phylogeny aided analysis of the high-alkaline adaptation mechanism.</title>
        <authorList>
            <person name="Shirai T."/>
            <person name="Suzuki A."/>
            <person name="Yamane T."/>
            <person name="Ashida T."/>
            <person name="Kobayashi T."/>
            <person name="Ito S."/>
        </authorList>
    </citation>
    <scope>NUCLEOTIDE SEQUENCE [LARGE SCALE GENOMIC DNA]</scope>
    <source>
        <strain evidence="1 2">KSM-K16</strain>
    </source>
</reference>
<evidence type="ECO:0008006" key="3">
    <source>
        <dbReference type="Google" id="ProtNLM"/>
    </source>
</evidence>
<gene>
    <name evidence="1" type="ordered locus">ABC2843</name>
</gene>
<dbReference type="RefSeq" id="WP_011247685.1">
    <property type="nucleotide sequence ID" value="NC_006582.1"/>
</dbReference>
<dbReference type="eggNOG" id="ENOG5030D33">
    <property type="taxonomic scope" value="Bacteria"/>
</dbReference>
<reference evidence="1 2" key="1">
    <citation type="journal article" date="1994" name="J. Ferment. Bioeng.">
        <title>Molecular cloning and nucleotide sequence of the gene for an alkaline protease from the alkalophilic Bacillus sp. KSM-K16.</title>
        <authorList>
            <person name="Hakamada Y."/>
            <person name="Kobayashi T."/>
            <person name="Hitomi J."/>
            <person name="Kawai S."/>
            <person name="Ito S."/>
        </authorList>
    </citation>
    <scope>NUCLEOTIDE SEQUENCE [LARGE SCALE GENOMIC DNA]</scope>
    <source>
        <strain evidence="1 2">KSM-K16</strain>
    </source>
</reference>
<dbReference type="OrthoDB" id="6399948at2"/>
<keyword evidence="2" id="KW-1185">Reference proteome</keyword>
<dbReference type="KEGG" id="bcl:ABC2843"/>
<dbReference type="Pfam" id="PF12686">
    <property type="entry name" value="DUF3800"/>
    <property type="match status" value="1"/>
</dbReference>
<sequence length="377" mass="43568">MNYDIYCDEAGNTGTNYLDKDQPFYVLSGWFIERNLAYKAKDAVQSLLKNNYPQATELKGSKLLKNNKGISFCYEVIKTLGQHHAFPFFVITEKKYLFAAKMVESFFDPEYNSRINLWFLSDNSFKKQLAELIYYNCDEALEKYLLVSKEPKIELIEDAFLSLEENLNRAGYDQVVYALKGVKENLSAILDEEQTTLNAYKKGAMKTPNLPVFVDFIQMIEKFSRQTKVKKIRMFHDDISQFNEAYPELHKLFSKNKNQDVFTFSDGTKMVFSTPTIDRFKMDNSKVSPLIQGADVYSSLINNILKKLSEGKELIGELENIYDLIVASFIVSTNNHGDDGFCKYIGSKLFSYKLYNCDVGNEYIENMNKINIDPYLK</sequence>
<dbReference type="EMBL" id="AP006627">
    <property type="protein sequence ID" value="BAD65377.1"/>
    <property type="molecule type" value="Genomic_DNA"/>
</dbReference>
<dbReference type="HOGENOM" id="CLU_691979_0_0_9"/>
<reference evidence="1 2" key="2">
    <citation type="journal article" date="1995" name="Appl. Microbiol. Biotechnol.">
        <title>Purification and properties of an alkaline protease from alkalophilic Bacillus sp. KSM-K16.</title>
        <authorList>
            <person name="Kobayashi T."/>
            <person name="Hakamada Y."/>
            <person name="Adachi S."/>
            <person name="Hitomi J."/>
            <person name="Yoshimatsu T."/>
            <person name="Koike K."/>
            <person name="Kawai S."/>
            <person name="Ito S."/>
        </authorList>
    </citation>
    <scope>NUCLEOTIDE SEQUENCE [LARGE SCALE GENOMIC DNA]</scope>
    <source>
        <strain evidence="1 2">KSM-K16</strain>
    </source>
</reference>
<name>Q5WE33_SHOC1</name>
<protein>
    <recommendedName>
        <fullName evidence="3">DUF3800 domain-containing protein</fullName>
    </recommendedName>
</protein>
<dbReference type="Proteomes" id="UP000001168">
    <property type="component" value="Chromosome"/>
</dbReference>
<evidence type="ECO:0000313" key="2">
    <source>
        <dbReference type="Proteomes" id="UP000001168"/>
    </source>
</evidence>
<accession>Q5WE33</accession>
<proteinExistence type="predicted"/>
<dbReference type="InterPro" id="IPR024524">
    <property type="entry name" value="DUF3800"/>
</dbReference>